<dbReference type="PANTHER" id="PTHR14586">
    <property type="entry name" value="THIAMINE-TRIPHOSPHATASE"/>
    <property type="match status" value="1"/>
</dbReference>
<dbReference type="STRING" id="400727.A0A2T7NIR8"/>
<sequence>MQCTDDAAPVATKLLFNPIEVERKFTIDDNTEARLRALGAQLRVEKVFHDVYYDNDNYTLILGDCWLRRRNDVWEARVPARSTMTPSPLTPTTTTYSPHTQYRELSSEKAISAWLVECLGLDAWLKGDPMELVVQAAGLGEFAHVITTRRSYTLPSCTDCDRTREVEKEAKGIEILQPSPVLPIPGAPGDCIVHMPY</sequence>
<protein>
    <recommendedName>
        <fullName evidence="1">CYTH domain-containing protein</fullName>
    </recommendedName>
</protein>
<feature type="domain" description="CYTH" evidence="1">
    <location>
        <begin position="19"/>
        <end position="155"/>
    </location>
</feature>
<dbReference type="InterPro" id="IPR033469">
    <property type="entry name" value="CYTH-like_dom_sf"/>
</dbReference>
<dbReference type="GO" id="GO:0042357">
    <property type="term" value="P:thiamine diphosphate metabolic process"/>
    <property type="evidence" value="ECO:0007669"/>
    <property type="project" value="TreeGrafter"/>
</dbReference>
<dbReference type="PANTHER" id="PTHR14586:SF1">
    <property type="entry name" value="THIAMINE-TRIPHOSPHATASE"/>
    <property type="match status" value="1"/>
</dbReference>
<evidence type="ECO:0000313" key="3">
    <source>
        <dbReference type="Proteomes" id="UP000245119"/>
    </source>
</evidence>
<organism evidence="2 3">
    <name type="scientific">Pomacea canaliculata</name>
    <name type="common">Golden apple snail</name>
    <dbReference type="NCBI Taxonomy" id="400727"/>
    <lineage>
        <taxon>Eukaryota</taxon>
        <taxon>Metazoa</taxon>
        <taxon>Spiralia</taxon>
        <taxon>Lophotrochozoa</taxon>
        <taxon>Mollusca</taxon>
        <taxon>Gastropoda</taxon>
        <taxon>Caenogastropoda</taxon>
        <taxon>Architaenioglossa</taxon>
        <taxon>Ampullarioidea</taxon>
        <taxon>Ampullariidae</taxon>
        <taxon>Pomacea</taxon>
    </lineage>
</organism>
<dbReference type="GO" id="GO:0000287">
    <property type="term" value="F:magnesium ion binding"/>
    <property type="evidence" value="ECO:0007669"/>
    <property type="project" value="TreeGrafter"/>
</dbReference>
<evidence type="ECO:0000313" key="2">
    <source>
        <dbReference type="EMBL" id="PVD21069.1"/>
    </source>
</evidence>
<dbReference type="EMBL" id="PZQS01000012">
    <property type="protein sequence ID" value="PVD21069.1"/>
    <property type="molecule type" value="Genomic_DNA"/>
</dbReference>
<dbReference type="InterPro" id="IPR039582">
    <property type="entry name" value="THTPA"/>
</dbReference>
<dbReference type="AlphaFoldDB" id="A0A2T7NIR8"/>
<dbReference type="OrthoDB" id="442176at2759"/>
<dbReference type="Gene3D" id="2.40.320.10">
    <property type="entry name" value="Hypothetical Protein Pfu-838710-001"/>
    <property type="match status" value="1"/>
</dbReference>
<evidence type="ECO:0000259" key="1">
    <source>
        <dbReference type="Pfam" id="PF01928"/>
    </source>
</evidence>
<proteinExistence type="predicted"/>
<dbReference type="GO" id="GO:0050333">
    <property type="term" value="F:thiamine triphosphate phosphatase activity"/>
    <property type="evidence" value="ECO:0007669"/>
    <property type="project" value="InterPro"/>
</dbReference>
<dbReference type="InterPro" id="IPR023577">
    <property type="entry name" value="CYTH_domain"/>
</dbReference>
<reference evidence="2 3" key="1">
    <citation type="submission" date="2018-04" db="EMBL/GenBank/DDBJ databases">
        <title>The genome of golden apple snail Pomacea canaliculata provides insight into stress tolerance and invasive adaptation.</title>
        <authorList>
            <person name="Liu C."/>
            <person name="Liu B."/>
            <person name="Ren Y."/>
            <person name="Zhang Y."/>
            <person name="Wang H."/>
            <person name="Li S."/>
            <person name="Jiang F."/>
            <person name="Yin L."/>
            <person name="Zhang G."/>
            <person name="Qian W."/>
            <person name="Fan W."/>
        </authorList>
    </citation>
    <scope>NUCLEOTIDE SEQUENCE [LARGE SCALE GENOMIC DNA]</scope>
    <source>
        <strain evidence="2">SZHN2017</strain>
        <tissue evidence="2">Muscle</tissue>
    </source>
</reference>
<dbReference type="SUPFAM" id="SSF55154">
    <property type="entry name" value="CYTH-like phosphatases"/>
    <property type="match status" value="1"/>
</dbReference>
<dbReference type="Proteomes" id="UP000245119">
    <property type="component" value="Linkage Group LG12"/>
</dbReference>
<name>A0A2T7NIR8_POMCA</name>
<gene>
    <name evidence="2" type="ORF">C0Q70_19235</name>
</gene>
<keyword evidence="3" id="KW-1185">Reference proteome</keyword>
<dbReference type="Pfam" id="PF01928">
    <property type="entry name" value="CYTH"/>
    <property type="match status" value="1"/>
</dbReference>
<accession>A0A2T7NIR8</accession>
<comment type="caution">
    <text evidence="2">The sequence shown here is derived from an EMBL/GenBank/DDBJ whole genome shotgun (WGS) entry which is preliminary data.</text>
</comment>